<dbReference type="RefSeq" id="WP_230729757.1">
    <property type="nucleotide sequence ID" value="NZ_JAJNDB010000001.1"/>
</dbReference>
<comment type="caution">
    <text evidence="2">The sequence shown here is derived from an EMBL/GenBank/DDBJ whole genome shotgun (WGS) entry which is preliminary data.</text>
</comment>
<protein>
    <submittedName>
        <fullName evidence="2">Nuclear transport factor 2 family protein</fullName>
    </submittedName>
</protein>
<proteinExistence type="predicted"/>
<evidence type="ECO:0000313" key="2">
    <source>
        <dbReference type="EMBL" id="MCD2192066.1"/>
    </source>
</evidence>
<sequence>MTQQDLVKGFLAGLIDHDFDRMRAVLAPTATWSVPGRTGISGVAEGADAVVERAQAVAAGGVSIELQYLLEGWDRVAVLLHNTGRRGEAALDEQVVIVFSVDGDQITAAENLISDVPMLEAFFRASAQA</sequence>
<evidence type="ECO:0000259" key="1">
    <source>
        <dbReference type="Pfam" id="PF12680"/>
    </source>
</evidence>
<keyword evidence="3" id="KW-1185">Reference proteome</keyword>
<evidence type="ECO:0000313" key="3">
    <source>
        <dbReference type="Proteomes" id="UP001199469"/>
    </source>
</evidence>
<name>A0ABS8P1F4_9PSEU</name>
<dbReference type="EMBL" id="JAJNDB010000001">
    <property type="protein sequence ID" value="MCD2192066.1"/>
    <property type="molecule type" value="Genomic_DNA"/>
</dbReference>
<dbReference type="InterPro" id="IPR032710">
    <property type="entry name" value="NTF2-like_dom_sf"/>
</dbReference>
<gene>
    <name evidence="2" type="ORF">LQ327_01500</name>
</gene>
<organism evidence="2 3">
    <name type="scientific">Actinomycetospora endophytica</name>
    <dbReference type="NCBI Taxonomy" id="2291215"/>
    <lineage>
        <taxon>Bacteria</taxon>
        <taxon>Bacillati</taxon>
        <taxon>Actinomycetota</taxon>
        <taxon>Actinomycetes</taxon>
        <taxon>Pseudonocardiales</taxon>
        <taxon>Pseudonocardiaceae</taxon>
        <taxon>Actinomycetospora</taxon>
    </lineage>
</organism>
<dbReference type="InterPro" id="IPR037401">
    <property type="entry name" value="SnoaL-like"/>
</dbReference>
<reference evidence="2 3" key="1">
    <citation type="submission" date="2021-11" db="EMBL/GenBank/DDBJ databases">
        <title>Draft genome sequence of Actinomycetospora sp. SF1 isolated from the rhizosphere soil.</title>
        <authorList>
            <person name="Duangmal K."/>
            <person name="Chantavorakit T."/>
        </authorList>
    </citation>
    <scope>NUCLEOTIDE SEQUENCE [LARGE SCALE GENOMIC DNA]</scope>
    <source>
        <strain evidence="2 3">TBRC 5722</strain>
    </source>
</reference>
<dbReference type="Proteomes" id="UP001199469">
    <property type="component" value="Unassembled WGS sequence"/>
</dbReference>
<feature type="domain" description="SnoaL-like" evidence="1">
    <location>
        <begin position="7"/>
        <end position="108"/>
    </location>
</feature>
<dbReference type="Pfam" id="PF12680">
    <property type="entry name" value="SnoaL_2"/>
    <property type="match status" value="1"/>
</dbReference>
<accession>A0ABS8P1F4</accession>
<dbReference type="Gene3D" id="3.10.450.50">
    <property type="match status" value="1"/>
</dbReference>
<dbReference type="SUPFAM" id="SSF54427">
    <property type="entry name" value="NTF2-like"/>
    <property type="match status" value="1"/>
</dbReference>